<protein>
    <submittedName>
        <fullName evidence="2">Leucine zipper protein 4</fullName>
    </submittedName>
</protein>
<dbReference type="AlphaFoldDB" id="A0A7J7TIJ1"/>
<keyword evidence="3" id="KW-1185">Reference proteome</keyword>
<feature type="region of interest" description="Disordered" evidence="1">
    <location>
        <begin position="45"/>
        <end position="73"/>
    </location>
</feature>
<name>A0A7J7TIJ1_PIPKU</name>
<gene>
    <name evidence="2" type="ORF">mPipKuh1_011039</name>
</gene>
<evidence type="ECO:0000313" key="3">
    <source>
        <dbReference type="Proteomes" id="UP000558488"/>
    </source>
</evidence>
<dbReference type="EMBL" id="JACAGB010000029">
    <property type="protein sequence ID" value="KAF6300240.1"/>
    <property type="molecule type" value="Genomic_DNA"/>
</dbReference>
<feature type="compositionally biased region" description="Polar residues" evidence="1">
    <location>
        <begin position="45"/>
        <end position="62"/>
    </location>
</feature>
<organism evidence="2 3">
    <name type="scientific">Pipistrellus kuhlii</name>
    <name type="common">Kuhl's pipistrelle</name>
    <dbReference type="NCBI Taxonomy" id="59472"/>
    <lineage>
        <taxon>Eukaryota</taxon>
        <taxon>Metazoa</taxon>
        <taxon>Chordata</taxon>
        <taxon>Craniata</taxon>
        <taxon>Vertebrata</taxon>
        <taxon>Euteleostomi</taxon>
        <taxon>Mammalia</taxon>
        <taxon>Eutheria</taxon>
        <taxon>Laurasiatheria</taxon>
        <taxon>Chiroptera</taxon>
        <taxon>Yangochiroptera</taxon>
        <taxon>Vespertilionidae</taxon>
        <taxon>Pipistrellus</taxon>
    </lineage>
</organism>
<comment type="caution">
    <text evidence="2">The sequence shown here is derived from an EMBL/GenBank/DDBJ whole genome shotgun (WGS) entry which is preliminary data.</text>
</comment>
<dbReference type="Proteomes" id="UP000558488">
    <property type="component" value="Unassembled WGS sequence"/>
</dbReference>
<reference evidence="2 3" key="1">
    <citation type="journal article" date="2020" name="Nature">
        <title>Six reference-quality genomes reveal evolution of bat adaptations.</title>
        <authorList>
            <person name="Jebb D."/>
            <person name="Huang Z."/>
            <person name="Pippel M."/>
            <person name="Hughes G.M."/>
            <person name="Lavrichenko K."/>
            <person name="Devanna P."/>
            <person name="Winkler S."/>
            <person name="Jermiin L.S."/>
            <person name="Skirmuntt E.C."/>
            <person name="Katzourakis A."/>
            <person name="Burkitt-Gray L."/>
            <person name="Ray D.A."/>
            <person name="Sullivan K.A.M."/>
            <person name="Roscito J.G."/>
            <person name="Kirilenko B.M."/>
            <person name="Davalos L.M."/>
            <person name="Corthals A.P."/>
            <person name="Power M.L."/>
            <person name="Jones G."/>
            <person name="Ransome R.D."/>
            <person name="Dechmann D.K.N."/>
            <person name="Locatelli A.G."/>
            <person name="Puechmaille S.J."/>
            <person name="Fedrigo O."/>
            <person name="Jarvis E.D."/>
            <person name="Hiller M."/>
            <person name="Vernes S.C."/>
            <person name="Myers E.W."/>
            <person name="Teeling E.C."/>
        </authorList>
    </citation>
    <scope>NUCLEOTIDE SEQUENCE [LARGE SCALE GENOMIC DNA]</scope>
    <source>
        <strain evidence="2">MPipKuh1</strain>
        <tissue evidence="2">Flight muscle</tissue>
    </source>
</reference>
<accession>A0A7J7TIJ1</accession>
<sequence>MASLSKQALTDPKNLGKMSFLDMSLDYITILGTIEYSNFEENKNYTQNERQKNLVSKQQSNVGEHHQQRNNMH</sequence>
<evidence type="ECO:0000313" key="2">
    <source>
        <dbReference type="EMBL" id="KAF6300240.1"/>
    </source>
</evidence>
<evidence type="ECO:0000256" key="1">
    <source>
        <dbReference type="SAM" id="MobiDB-lite"/>
    </source>
</evidence>
<proteinExistence type="predicted"/>